<dbReference type="Pfam" id="PF10250">
    <property type="entry name" value="O-FucT"/>
    <property type="match status" value="1"/>
</dbReference>
<evidence type="ECO:0000256" key="2">
    <source>
        <dbReference type="ARBA" id="ARBA00004881"/>
    </source>
</evidence>
<comment type="pathway">
    <text evidence="2">Glycan metabolism.</text>
</comment>
<keyword evidence="12" id="KW-0119">Carbohydrate metabolism</keyword>
<dbReference type="GO" id="GO:0016020">
    <property type="term" value="C:membrane"/>
    <property type="evidence" value="ECO:0007669"/>
    <property type="project" value="UniProtKB-SubCell"/>
</dbReference>
<gene>
    <name evidence="15" type="ORF">CEY00_Acc01600</name>
</gene>
<evidence type="ECO:0000256" key="14">
    <source>
        <dbReference type="SAM" id="Phobius"/>
    </source>
</evidence>
<dbReference type="InterPro" id="IPR024709">
    <property type="entry name" value="FucosylTrfase_pln"/>
</dbReference>
<comment type="similarity">
    <text evidence="3">Belongs to the glycosyltransferase GT106 family.</text>
</comment>
<protein>
    <recommendedName>
        <fullName evidence="13">O-fucosyltransferase family protein</fullName>
    </recommendedName>
</protein>
<evidence type="ECO:0000256" key="10">
    <source>
        <dbReference type="ARBA" id="ARBA00023180"/>
    </source>
</evidence>
<proteinExistence type="inferred from homology"/>
<accession>A0A2R6RWU2</accession>
<keyword evidence="4 15" id="KW-0328">Glycosyltransferase</keyword>
<dbReference type="AlphaFoldDB" id="A0A2R6RWU2"/>
<dbReference type="InParanoid" id="A0A2R6RWU2"/>
<keyword evidence="5 15" id="KW-0808">Transferase</keyword>
<keyword evidence="7" id="KW-0735">Signal-anchor</keyword>
<keyword evidence="6 14" id="KW-0812">Transmembrane</keyword>
<comment type="subcellular location">
    <subcellularLocation>
        <location evidence="1">Membrane</location>
        <topology evidence="1">Single-pass type II membrane protein</topology>
    </subcellularLocation>
</comment>
<dbReference type="GO" id="GO:0006004">
    <property type="term" value="P:fucose metabolic process"/>
    <property type="evidence" value="ECO:0007669"/>
    <property type="project" value="UniProtKB-KW"/>
</dbReference>
<evidence type="ECO:0000256" key="11">
    <source>
        <dbReference type="ARBA" id="ARBA00023253"/>
    </source>
</evidence>
<evidence type="ECO:0000256" key="9">
    <source>
        <dbReference type="ARBA" id="ARBA00023136"/>
    </source>
</evidence>
<dbReference type="OMA" id="GCICENR"/>
<reference evidence="15 16" key="1">
    <citation type="submission" date="2017-07" db="EMBL/GenBank/DDBJ databases">
        <title>An improved, manually edited Actinidia chinensis var. chinensis (kiwifruit) genome highlights the challenges associated with draft genomes and gene prediction in plants.</title>
        <authorList>
            <person name="Pilkington S."/>
            <person name="Crowhurst R."/>
            <person name="Hilario E."/>
            <person name="Nardozza S."/>
            <person name="Fraser L."/>
            <person name="Peng Y."/>
            <person name="Gunaseelan K."/>
            <person name="Simpson R."/>
            <person name="Tahir J."/>
            <person name="Deroles S."/>
            <person name="Templeton K."/>
            <person name="Luo Z."/>
            <person name="Davy M."/>
            <person name="Cheng C."/>
            <person name="Mcneilage M."/>
            <person name="Scaglione D."/>
            <person name="Liu Y."/>
            <person name="Zhang Q."/>
            <person name="Datson P."/>
            <person name="De Silva N."/>
            <person name="Gardiner S."/>
            <person name="Bassett H."/>
            <person name="Chagne D."/>
            <person name="Mccallum J."/>
            <person name="Dzierzon H."/>
            <person name="Deng C."/>
            <person name="Wang Y.-Y."/>
            <person name="Barron N."/>
            <person name="Manako K."/>
            <person name="Bowen J."/>
            <person name="Foster T."/>
            <person name="Erridge Z."/>
            <person name="Tiffin H."/>
            <person name="Waite C."/>
            <person name="Davies K."/>
            <person name="Grierson E."/>
            <person name="Laing W."/>
            <person name="Kirk R."/>
            <person name="Chen X."/>
            <person name="Wood M."/>
            <person name="Montefiori M."/>
            <person name="Brummell D."/>
            <person name="Schwinn K."/>
            <person name="Catanach A."/>
            <person name="Fullerton C."/>
            <person name="Li D."/>
            <person name="Meiyalaghan S."/>
            <person name="Nieuwenhuizen N."/>
            <person name="Read N."/>
            <person name="Prakash R."/>
            <person name="Hunter D."/>
            <person name="Zhang H."/>
            <person name="Mckenzie M."/>
            <person name="Knabel M."/>
            <person name="Harris A."/>
            <person name="Allan A."/>
            <person name="Chen A."/>
            <person name="Janssen B."/>
            <person name="Plunkett B."/>
            <person name="Dwamena C."/>
            <person name="Voogd C."/>
            <person name="Leif D."/>
            <person name="Lafferty D."/>
            <person name="Souleyre E."/>
            <person name="Varkonyi-Gasic E."/>
            <person name="Gambi F."/>
            <person name="Hanley J."/>
            <person name="Yao J.-L."/>
            <person name="Cheung J."/>
            <person name="David K."/>
            <person name="Warren B."/>
            <person name="Marsh K."/>
            <person name="Snowden K."/>
            <person name="Lin-Wang K."/>
            <person name="Brian L."/>
            <person name="Martinez-Sanchez M."/>
            <person name="Wang M."/>
            <person name="Ileperuma N."/>
            <person name="Macnee N."/>
            <person name="Campin R."/>
            <person name="Mcatee P."/>
            <person name="Drummond R."/>
            <person name="Espley R."/>
            <person name="Ireland H."/>
            <person name="Wu R."/>
            <person name="Atkinson R."/>
            <person name="Karunairetnam S."/>
            <person name="Bulley S."/>
            <person name="Chunkath S."/>
            <person name="Hanley Z."/>
            <person name="Storey R."/>
            <person name="Thrimawithana A."/>
            <person name="Thomson S."/>
            <person name="David C."/>
            <person name="Testolin R."/>
        </authorList>
    </citation>
    <scope>NUCLEOTIDE SEQUENCE [LARGE SCALE GENOMIC DNA]</scope>
    <source>
        <strain evidence="16">cv. Red5</strain>
        <tissue evidence="15">Young leaf</tissue>
    </source>
</reference>
<evidence type="ECO:0000256" key="6">
    <source>
        <dbReference type="ARBA" id="ARBA00022692"/>
    </source>
</evidence>
<keyword evidence="10" id="KW-0325">Glycoprotein</keyword>
<dbReference type="GO" id="GO:0005737">
    <property type="term" value="C:cytoplasm"/>
    <property type="evidence" value="ECO:0007669"/>
    <property type="project" value="TreeGrafter"/>
</dbReference>
<dbReference type="PANTHER" id="PTHR31741">
    <property type="entry name" value="OS02G0726500 PROTEIN-RELATED"/>
    <property type="match status" value="1"/>
</dbReference>
<keyword evidence="8 14" id="KW-1133">Transmembrane helix</keyword>
<evidence type="ECO:0000313" key="16">
    <source>
        <dbReference type="Proteomes" id="UP000241394"/>
    </source>
</evidence>
<evidence type="ECO:0000256" key="3">
    <source>
        <dbReference type="ARBA" id="ARBA00007737"/>
    </source>
</evidence>
<dbReference type="OrthoDB" id="2015856at2759"/>
<organism evidence="15 16">
    <name type="scientific">Actinidia chinensis var. chinensis</name>
    <name type="common">Chinese soft-hair kiwi</name>
    <dbReference type="NCBI Taxonomy" id="1590841"/>
    <lineage>
        <taxon>Eukaryota</taxon>
        <taxon>Viridiplantae</taxon>
        <taxon>Streptophyta</taxon>
        <taxon>Embryophyta</taxon>
        <taxon>Tracheophyta</taxon>
        <taxon>Spermatophyta</taxon>
        <taxon>Magnoliopsida</taxon>
        <taxon>eudicotyledons</taxon>
        <taxon>Gunneridae</taxon>
        <taxon>Pentapetalae</taxon>
        <taxon>asterids</taxon>
        <taxon>Ericales</taxon>
        <taxon>Actinidiaceae</taxon>
        <taxon>Actinidia</taxon>
    </lineage>
</organism>
<name>A0A2R6RWU2_ACTCC</name>
<dbReference type="PANTHER" id="PTHR31741:SF62">
    <property type="entry name" value="O-FUCOSYLTRANSFERASE FAMILY PROTEIN"/>
    <property type="match status" value="1"/>
</dbReference>
<dbReference type="Gramene" id="PSS34501">
    <property type="protein sequence ID" value="PSS34501"/>
    <property type="gene ID" value="CEY00_Acc01600"/>
</dbReference>
<evidence type="ECO:0000256" key="5">
    <source>
        <dbReference type="ARBA" id="ARBA00022679"/>
    </source>
</evidence>
<evidence type="ECO:0000256" key="7">
    <source>
        <dbReference type="ARBA" id="ARBA00022968"/>
    </source>
</evidence>
<dbReference type="Proteomes" id="UP000241394">
    <property type="component" value="Chromosome LG2"/>
</dbReference>
<keyword evidence="11" id="KW-0294">Fucose metabolism</keyword>
<dbReference type="CDD" id="cd11299">
    <property type="entry name" value="O-FucT_plant"/>
    <property type="match status" value="1"/>
</dbReference>
<comment type="caution">
    <text evidence="15">The sequence shown here is derived from an EMBL/GenBank/DDBJ whole genome shotgun (WGS) entry which is preliminary data.</text>
</comment>
<dbReference type="STRING" id="1590841.A0A2R6RWU2"/>
<evidence type="ECO:0000256" key="4">
    <source>
        <dbReference type="ARBA" id="ARBA00022676"/>
    </source>
</evidence>
<dbReference type="InterPro" id="IPR019378">
    <property type="entry name" value="GDP-Fuc_O-FucTrfase"/>
</dbReference>
<reference evidence="16" key="2">
    <citation type="journal article" date="2018" name="BMC Genomics">
        <title>A manually annotated Actinidia chinensis var. chinensis (kiwifruit) genome highlights the challenges associated with draft genomes and gene prediction in plants.</title>
        <authorList>
            <person name="Pilkington S.M."/>
            <person name="Crowhurst R."/>
            <person name="Hilario E."/>
            <person name="Nardozza S."/>
            <person name="Fraser L."/>
            <person name="Peng Y."/>
            <person name="Gunaseelan K."/>
            <person name="Simpson R."/>
            <person name="Tahir J."/>
            <person name="Deroles S.C."/>
            <person name="Templeton K."/>
            <person name="Luo Z."/>
            <person name="Davy M."/>
            <person name="Cheng C."/>
            <person name="McNeilage M."/>
            <person name="Scaglione D."/>
            <person name="Liu Y."/>
            <person name="Zhang Q."/>
            <person name="Datson P."/>
            <person name="De Silva N."/>
            <person name="Gardiner S.E."/>
            <person name="Bassett H."/>
            <person name="Chagne D."/>
            <person name="McCallum J."/>
            <person name="Dzierzon H."/>
            <person name="Deng C."/>
            <person name="Wang Y.Y."/>
            <person name="Barron L."/>
            <person name="Manako K."/>
            <person name="Bowen J."/>
            <person name="Foster T.M."/>
            <person name="Erridge Z.A."/>
            <person name="Tiffin H."/>
            <person name="Waite C.N."/>
            <person name="Davies K.M."/>
            <person name="Grierson E.P."/>
            <person name="Laing W.A."/>
            <person name="Kirk R."/>
            <person name="Chen X."/>
            <person name="Wood M."/>
            <person name="Montefiori M."/>
            <person name="Brummell D.A."/>
            <person name="Schwinn K.E."/>
            <person name="Catanach A."/>
            <person name="Fullerton C."/>
            <person name="Li D."/>
            <person name="Meiyalaghan S."/>
            <person name="Nieuwenhuizen N."/>
            <person name="Read N."/>
            <person name="Prakash R."/>
            <person name="Hunter D."/>
            <person name="Zhang H."/>
            <person name="McKenzie M."/>
            <person name="Knabel M."/>
            <person name="Harris A."/>
            <person name="Allan A.C."/>
            <person name="Gleave A."/>
            <person name="Chen A."/>
            <person name="Janssen B.J."/>
            <person name="Plunkett B."/>
            <person name="Ampomah-Dwamena C."/>
            <person name="Voogd C."/>
            <person name="Leif D."/>
            <person name="Lafferty D."/>
            <person name="Souleyre E.J.F."/>
            <person name="Varkonyi-Gasic E."/>
            <person name="Gambi F."/>
            <person name="Hanley J."/>
            <person name="Yao J.L."/>
            <person name="Cheung J."/>
            <person name="David K.M."/>
            <person name="Warren B."/>
            <person name="Marsh K."/>
            <person name="Snowden K.C."/>
            <person name="Lin-Wang K."/>
            <person name="Brian L."/>
            <person name="Martinez-Sanchez M."/>
            <person name="Wang M."/>
            <person name="Ileperuma N."/>
            <person name="Macnee N."/>
            <person name="Campin R."/>
            <person name="McAtee P."/>
            <person name="Drummond R.S.M."/>
            <person name="Espley R.V."/>
            <person name="Ireland H.S."/>
            <person name="Wu R."/>
            <person name="Atkinson R.G."/>
            <person name="Karunairetnam S."/>
            <person name="Bulley S."/>
            <person name="Chunkath S."/>
            <person name="Hanley Z."/>
            <person name="Storey R."/>
            <person name="Thrimawithana A.H."/>
            <person name="Thomson S."/>
            <person name="David C."/>
            <person name="Testolin R."/>
            <person name="Huang H."/>
            <person name="Hellens R.P."/>
            <person name="Schaffer R.J."/>
        </authorList>
    </citation>
    <scope>NUCLEOTIDE SEQUENCE [LARGE SCALE GENOMIC DNA]</scope>
    <source>
        <strain evidence="16">cv. Red5</strain>
    </source>
</reference>
<keyword evidence="16" id="KW-1185">Reference proteome</keyword>
<evidence type="ECO:0000256" key="13">
    <source>
        <dbReference type="ARBA" id="ARBA00030350"/>
    </source>
</evidence>
<sequence>MCPITTRRRTVDCVEFAELDGGGRSYVTILARDHPHPHQEASPSGCCSTLLRRVQATLRFLRPGRNLSRWILGALALLVVSTTFVKLALMNRIRELHEPKSENEFLVRPVVVGGSWTAHNVVMENHGREKQMHNRNQSPSPEIWRKPTSDNYYKCIDRSNKETRKGNATNGYILAHANGGLNQMRTGISDMVAVAKLMNATLVLPTLDHESFWTDPSGFKDIFDWKHFIRALKDDILVAGFYRGQMLASLKKHKVVKFTHTDSRLANNALSSSIQRLRCRAMYTALWYTEEIEELGRVLANRLRNNSEQYIALHLRYEKDMLAFTGCSHSLNSSETEQLRKLRYKVRHWKEKQINGEERRRQGGCPMTPREAALFLEAMGYPSATKIYIVAGEIYGHEGLEALRAKYPNIYGHSTLATEEELKPFKHRHNQLAALDYVVALESDVFVYTYDGNMAKAVQGHRIFEGFRTTINPDKLHFVRLIDEMDMGKLGWEEFSSKVKRLHANRIGAPRYREVGQTPRNEEYFYANPYPGCVCEKS</sequence>
<evidence type="ECO:0000256" key="12">
    <source>
        <dbReference type="ARBA" id="ARBA00023277"/>
    </source>
</evidence>
<evidence type="ECO:0000313" key="15">
    <source>
        <dbReference type="EMBL" id="PSS34501.1"/>
    </source>
</evidence>
<dbReference type="PIRSF" id="PIRSF009360">
    <property type="entry name" value="UCP009360"/>
    <property type="match status" value="1"/>
</dbReference>
<evidence type="ECO:0000256" key="8">
    <source>
        <dbReference type="ARBA" id="ARBA00022989"/>
    </source>
</evidence>
<evidence type="ECO:0000256" key="1">
    <source>
        <dbReference type="ARBA" id="ARBA00004606"/>
    </source>
</evidence>
<keyword evidence="9 14" id="KW-0472">Membrane</keyword>
<dbReference type="GO" id="GO:0016757">
    <property type="term" value="F:glycosyltransferase activity"/>
    <property type="evidence" value="ECO:0007669"/>
    <property type="project" value="UniProtKB-KW"/>
</dbReference>
<dbReference type="EMBL" id="NKQK01000002">
    <property type="protein sequence ID" value="PSS34501.1"/>
    <property type="molecule type" value="Genomic_DNA"/>
</dbReference>
<feature type="transmembrane region" description="Helical" evidence="14">
    <location>
        <begin position="70"/>
        <end position="89"/>
    </location>
</feature>